<dbReference type="InterPro" id="IPR007568">
    <property type="entry name" value="RTA1"/>
</dbReference>
<keyword evidence="3 6" id="KW-1133">Transmembrane helix</keyword>
<dbReference type="PANTHER" id="PTHR31465">
    <property type="entry name" value="PROTEIN RTA1-RELATED"/>
    <property type="match status" value="1"/>
</dbReference>
<dbReference type="Proteomes" id="UP000813385">
    <property type="component" value="Unassembled WGS sequence"/>
</dbReference>
<feature type="transmembrane region" description="Helical" evidence="6">
    <location>
        <begin position="88"/>
        <end position="114"/>
    </location>
</feature>
<evidence type="ECO:0000313" key="7">
    <source>
        <dbReference type="EMBL" id="KAH7374514.1"/>
    </source>
</evidence>
<evidence type="ECO:0000256" key="4">
    <source>
        <dbReference type="ARBA" id="ARBA00023136"/>
    </source>
</evidence>
<keyword evidence="2 6" id="KW-0812">Transmembrane</keyword>
<keyword evidence="4 6" id="KW-0472">Membrane</keyword>
<keyword evidence="8" id="KW-1185">Reference proteome</keyword>
<evidence type="ECO:0000313" key="8">
    <source>
        <dbReference type="Proteomes" id="UP000813385"/>
    </source>
</evidence>
<name>A0A8K0TLF6_9PEZI</name>
<evidence type="ECO:0000256" key="1">
    <source>
        <dbReference type="ARBA" id="ARBA00004141"/>
    </source>
</evidence>
<proteinExistence type="predicted"/>
<evidence type="ECO:0000256" key="6">
    <source>
        <dbReference type="SAM" id="Phobius"/>
    </source>
</evidence>
<feature type="transmembrane region" description="Helical" evidence="6">
    <location>
        <begin position="228"/>
        <end position="247"/>
    </location>
</feature>
<dbReference type="PANTHER" id="PTHR31465:SF8">
    <property type="entry name" value="DOMAIN PROTEIN, PUTATIVE (AFU_ORTHOLOGUE AFUA_6G14140)-RELATED"/>
    <property type="match status" value="1"/>
</dbReference>
<comment type="caution">
    <text evidence="7">The sequence shown here is derived from an EMBL/GenBank/DDBJ whole genome shotgun (WGS) entry which is preliminary data.</text>
</comment>
<reference evidence="7" key="1">
    <citation type="journal article" date="2021" name="Nat. Commun.">
        <title>Genetic determinants of endophytism in the Arabidopsis root mycobiome.</title>
        <authorList>
            <person name="Mesny F."/>
            <person name="Miyauchi S."/>
            <person name="Thiergart T."/>
            <person name="Pickel B."/>
            <person name="Atanasova L."/>
            <person name="Karlsson M."/>
            <person name="Huettel B."/>
            <person name="Barry K.W."/>
            <person name="Haridas S."/>
            <person name="Chen C."/>
            <person name="Bauer D."/>
            <person name="Andreopoulos W."/>
            <person name="Pangilinan J."/>
            <person name="LaButti K."/>
            <person name="Riley R."/>
            <person name="Lipzen A."/>
            <person name="Clum A."/>
            <person name="Drula E."/>
            <person name="Henrissat B."/>
            <person name="Kohler A."/>
            <person name="Grigoriev I.V."/>
            <person name="Martin F.M."/>
            <person name="Hacquard S."/>
        </authorList>
    </citation>
    <scope>NUCLEOTIDE SEQUENCE</scope>
    <source>
        <strain evidence="7">MPI-CAGE-AT-0016</strain>
    </source>
</reference>
<dbReference type="Pfam" id="PF04479">
    <property type="entry name" value="RTA1"/>
    <property type="match status" value="2"/>
</dbReference>
<feature type="transmembrane region" description="Helical" evidence="6">
    <location>
        <begin position="165"/>
        <end position="189"/>
    </location>
</feature>
<feature type="transmembrane region" description="Helical" evidence="6">
    <location>
        <begin position="288"/>
        <end position="308"/>
    </location>
</feature>
<gene>
    <name evidence="7" type="ORF">B0T11DRAFT_313338</name>
</gene>
<evidence type="ECO:0000256" key="3">
    <source>
        <dbReference type="ARBA" id="ARBA00022989"/>
    </source>
</evidence>
<dbReference type="EMBL" id="JAGPXD010000001">
    <property type="protein sequence ID" value="KAH7374514.1"/>
    <property type="molecule type" value="Genomic_DNA"/>
</dbReference>
<evidence type="ECO:0000256" key="2">
    <source>
        <dbReference type="ARBA" id="ARBA00022692"/>
    </source>
</evidence>
<comment type="subcellular location">
    <subcellularLocation>
        <location evidence="1">Membrane</location>
        <topology evidence="1">Multi-pass membrane protein</topology>
    </subcellularLocation>
</comment>
<organism evidence="7 8">
    <name type="scientific">Plectosphaerella cucumerina</name>
    <dbReference type="NCBI Taxonomy" id="40658"/>
    <lineage>
        <taxon>Eukaryota</taxon>
        <taxon>Fungi</taxon>
        <taxon>Dikarya</taxon>
        <taxon>Ascomycota</taxon>
        <taxon>Pezizomycotina</taxon>
        <taxon>Sordariomycetes</taxon>
        <taxon>Hypocreomycetidae</taxon>
        <taxon>Glomerellales</taxon>
        <taxon>Plectosphaerellaceae</taxon>
        <taxon>Plectosphaerella</taxon>
    </lineage>
</organism>
<feature type="transmembrane region" description="Helical" evidence="6">
    <location>
        <begin position="55"/>
        <end position="76"/>
    </location>
</feature>
<accession>A0A8K0TLF6</accession>
<dbReference type="GO" id="GO:0000324">
    <property type="term" value="C:fungal-type vacuole"/>
    <property type="evidence" value="ECO:0007669"/>
    <property type="project" value="TreeGrafter"/>
</dbReference>
<evidence type="ECO:0000256" key="5">
    <source>
        <dbReference type="SAM" id="MobiDB-lite"/>
    </source>
</evidence>
<dbReference type="AlphaFoldDB" id="A0A8K0TLF6"/>
<dbReference type="OrthoDB" id="4521223at2759"/>
<dbReference type="GO" id="GO:0005886">
    <property type="term" value="C:plasma membrane"/>
    <property type="evidence" value="ECO:0007669"/>
    <property type="project" value="TreeGrafter"/>
</dbReference>
<feature type="transmembrane region" description="Helical" evidence="6">
    <location>
        <begin position="30"/>
        <end position="48"/>
    </location>
</feature>
<feature type="compositionally biased region" description="Basic and acidic residues" evidence="5">
    <location>
        <begin position="325"/>
        <end position="338"/>
    </location>
</feature>
<protein>
    <submittedName>
        <fullName evidence="7">RTA1 like protein-domain-containing protein</fullName>
    </submittedName>
</protein>
<feature type="transmembrane region" description="Helical" evidence="6">
    <location>
        <begin position="126"/>
        <end position="145"/>
    </location>
</feature>
<sequence>MSYDTCDQVSLDCPVEATIYGDYFTLGATAAYATIFGAFLAAQVPLAIRAKTWSYGAWLAAGTGFEFIGYVCRSVMSKNPWNFEAFIAQNLCLVLGPTLVAAAISITFKHLVLWYGPEHSLIRPRLYPWVFVGTDFISICIQSAGGGLASGAGSNESVFKMGNNMLLAGVSFQVVNMTFCGGLILAYIWRRRQSGRTCNPNDHDLDLPPCARGSPQEVSRNGKRAKTFTWGLAVAYIAIIARCIYRLPPIITGPQANLMVADSIPEMAMGWGSTLMQNEATFMSLDGAMLIVACGLLTILHPAVFFPYMGKTHKNENEGGGDMEMDPREQPRSPEESKNASPSVPT</sequence>
<feature type="region of interest" description="Disordered" evidence="5">
    <location>
        <begin position="315"/>
        <end position="346"/>
    </location>
</feature>